<reference evidence="8 9" key="1">
    <citation type="submission" date="2020-10" db="EMBL/GenBank/DDBJ databases">
        <title>Complete genome sequence of Corynebacterium jeddahense DSM 45997, type strain of Corynebacterium jeddahense.</title>
        <authorList>
            <person name="Busche T."/>
            <person name="Kalinowski J."/>
            <person name="Ruckert C."/>
        </authorList>
    </citation>
    <scope>NUCLEOTIDE SEQUENCE [LARGE SCALE GENOMIC DNA]</scope>
    <source>
        <strain evidence="8 9">DSM 45997</strain>
    </source>
</reference>
<dbReference type="Proteomes" id="UP001218071">
    <property type="component" value="Chromosome"/>
</dbReference>
<dbReference type="PANTHER" id="PTHR46696">
    <property type="entry name" value="P450, PUTATIVE (EUROFUNG)-RELATED"/>
    <property type="match status" value="1"/>
</dbReference>
<keyword evidence="9" id="KW-1185">Reference proteome</keyword>
<organism evidence="8 9">
    <name type="scientific">Corynebacterium jeddahense</name>
    <dbReference type="NCBI Taxonomy" id="1414719"/>
    <lineage>
        <taxon>Bacteria</taxon>
        <taxon>Bacillati</taxon>
        <taxon>Actinomycetota</taxon>
        <taxon>Actinomycetes</taxon>
        <taxon>Mycobacteriales</taxon>
        <taxon>Corynebacteriaceae</taxon>
        <taxon>Corynebacterium</taxon>
    </lineage>
</organism>
<evidence type="ECO:0000256" key="5">
    <source>
        <dbReference type="ARBA" id="ARBA00023004"/>
    </source>
</evidence>
<dbReference type="PRINTS" id="PR00359">
    <property type="entry name" value="BP450"/>
</dbReference>
<dbReference type="Pfam" id="PF00067">
    <property type="entry name" value="p450"/>
    <property type="match status" value="1"/>
</dbReference>
<dbReference type="PROSITE" id="PS00086">
    <property type="entry name" value="CYTOCHROME_P450"/>
    <property type="match status" value="1"/>
</dbReference>
<name>A0ABY7UJ77_9CORY</name>
<protein>
    <submittedName>
        <fullName evidence="8">Erythromycin C-12 hydroxylase</fullName>
        <ecNumber evidence="8">1.14.13.154</ecNumber>
    </submittedName>
</protein>
<evidence type="ECO:0000313" key="9">
    <source>
        <dbReference type="Proteomes" id="UP001218071"/>
    </source>
</evidence>
<proteinExistence type="inferred from homology"/>
<keyword evidence="2 7" id="KW-0349">Heme</keyword>
<dbReference type="InterPro" id="IPR036396">
    <property type="entry name" value="Cyt_P450_sf"/>
</dbReference>
<comment type="similarity">
    <text evidence="1 7">Belongs to the cytochrome P450 family.</text>
</comment>
<sequence length="379" mass="41234">MEHHNLIDAPLAGSEPRAYGDALLERDAKLARDGEEIVVTGNALARDVAEDPQRFSSGVSRFLQLPNGLDGEEHTKVRSLIDAYLAPDQVDHLEPEFRRIARELAADAAARGTVDSVNDLGAQYAVRAMTTWLGWPAELDDTLVAWVADNNAATRSGELARTAEVAERFDAIIRSVVEPLQEHPDDSVTSRLVHDDSLGRRLEFDEVVSVLRNWTAGDLSSMAYCIGVVLDALIEHPELQDRLRQGVSRREFGAIADEILRADSPFVSNRRVTTCPVQLDGVDLPEGQRVRIHWTAANRDPDAFADADGFDPDANASGNLVWGAGPHACPGRALSIVELQALTEELLAVAELSRAGEGERETHPVGGWASLPVRLTARG</sequence>
<keyword evidence="5 7" id="KW-0408">Iron</keyword>
<evidence type="ECO:0000256" key="1">
    <source>
        <dbReference type="ARBA" id="ARBA00010617"/>
    </source>
</evidence>
<dbReference type="EMBL" id="CP063194">
    <property type="protein sequence ID" value="WCZ38739.1"/>
    <property type="molecule type" value="Genomic_DNA"/>
</dbReference>
<dbReference type="GO" id="GO:0016491">
    <property type="term" value="F:oxidoreductase activity"/>
    <property type="evidence" value="ECO:0007669"/>
    <property type="project" value="UniProtKB-KW"/>
</dbReference>
<dbReference type="InterPro" id="IPR017972">
    <property type="entry name" value="Cyt_P450_CS"/>
</dbReference>
<evidence type="ECO:0000256" key="7">
    <source>
        <dbReference type="RuleBase" id="RU000461"/>
    </source>
</evidence>
<dbReference type="EC" id="1.14.13.154" evidence="8"/>
<gene>
    <name evidence="8" type="primary">eryK</name>
    <name evidence="8" type="ORF">CJEDD_05645</name>
</gene>
<dbReference type="InterPro" id="IPR002397">
    <property type="entry name" value="Cyt_P450_B"/>
</dbReference>
<evidence type="ECO:0000256" key="2">
    <source>
        <dbReference type="ARBA" id="ARBA00022617"/>
    </source>
</evidence>
<evidence type="ECO:0000256" key="4">
    <source>
        <dbReference type="ARBA" id="ARBA00023002"/>
    </source>
</evidence>
<keyword evidence="6 7" id="KW-0503">Monooxygenase</keyword>
<evidence type="ECO:0000313" key="8">
    <source>
        <dbReference type="EMBL" id="WCZ38739.1"/>
    </source>
</evidence>
<keyword evidence="4 7" id="KW-0560">Oxidoreductase</keyword>
<evidence type="ECO:0000256" key="6">
    <source>
        <dbReference type="ARBA" id="ARBA00023033"/>
    </source>
</evidence>
<dbReference type="InterPro" id="IPR001128">
    <property type="entry name" value="Cyt_P450"/>
</dbReference>
<keyword evidence="3 7" id="KW-0479">Metal-binding</keyword>
<dbReference type="PANTHER" id="PTHR46696:SF6">
    <property type="entry name" value="P450, PUTATIVE (EUROFUNG)-RELATED"/>
    <property type="match status" value="1"/>
</dbReference>
<evidence type="ECO:0000256" key="3">
    <source>
        <dbReference type="ARBA" id="ARBA00022723"/>
    </source>
</evidence>
<accession>A0ABY7UJ77</accession>
<dbReference type="SUPFAM" id="SSF48264">
    <property type="entry name" value="Cytochrome P450"/>
    <property type="match status" value="1"/>
</dbReference>
<dbReference type="Gene3D" id="1.10.630.10">
    <property type="entry name" value="Cytochrome P450"/>
    <property type="match status" value="1"/>
</dbReference>
<dbReference type="RefSeq" id="WP_042407024.1">
    <property type="nucleotide sequence ID" value="NZ_CBYN010000047.1"/>
</dbReference>